<dbReference type="RefSeq" id="WP_108174254.1">
    <property type="nucleotide sequence ID" value="NZ_PZZL01000001.1"/>
</dbReference>
<sequence length="364" mass="38757">MTAGRSPSPLLIALVMAAGLGLPAAPSLAQSLDRPTLPRIGPAPSTELPSVAPEPQRRRRHMPGGAATPFFTLPDGATPFTPQMGTSPLIIPQIPGAPVAPGTPALPPQFADRTAVAFDARFRQGGQYVREGLHWRIFADQPEANGAFALVAESRDAAPVFALRPGAYILHVAFGTFAQTRRLRITGEPLRDSIVLNAGAVRLVGRVGEAQIRNARLSFDIYAGGLFDGGEPRLVMRQVPAGDLVALAEGTYHVVSTYGDANATIRADIRIRAGQVTDATIQHRAANVNLKLVQQREGGDPIGNAAWTVLTPGGDVIKESIGAYPSMVLQEGEYLAIARHEGRVFNRRFNVEAGKDLNIEVVAR</sequence>
<evidence type="ECO:0000313" key="3">
    <source>
        <dbReference type="Proteomes" id="UP000241808"/>
    </source>
</evidence>
<organism evidence="2 3">
    <name type="scientific">Phreatobacter oligotrophus</name>
    <dbReference type="NCBI Taxonomy" id="1122261"/>
    <lineage>
        <taxon>Bacteria</taxon>
        <taxon>Pseudomonadati</taxon>
        <taxon>Pseudomonadota</taxon>
        <taxon>Alphaproteobacteria</taxon>
        <taxon>Hyphomicrobiales</taxon>
        <taxon>Phreatobacteraceae</taxon>
        <taxon>Phreatobacter</taxon>
    </lineage>
</organism>
<evidence type="ECO:0000256" key="1">
    <source>
        <dbReference type="SAM" id="MobiDB-lite"/>
    </source>
</evidence>
<dbReference type="Proteomes" id="UP000241808">
    <property type="component" value="Unassembled WGS sequence"/>
</dbReference>
<accession>A0A2T4ZIK5</accession>
<gene>
    <name evidence="2" type="ORF">C8P69_101481</name>
</gene>
<comment type="caution">
    <text evidence="2">The sequence shown here is derived from an EMBL/GenBank/DDBJ whole genome shotgun (WGS) entry which is preliminary data.</text>
</comment>
<dbReference type="EMBL" id="PZZL01000001">
    <property type="protein sequence ID" value="PTM61810.1"/>
    <property type="molecule type" value="Genomic_DNA"/>
</dbReference>
<reference evidence="2 3" key="1">
    <citation type="submission" date="2018-04" db="EMBL/GenBank/DDBJ databases">
        <title>Genomic Encyclopedia of Archaeal and Bacterial Type Strains, Phase II (KMG-II): from individual species to whole genera.</title>
        <authorList>
            <person name="Goeker M."/>
        </authorList>
    </citation>
    <scope>NUCLEOTIDE SEQUENCE [LARGE SCALE GENOMIC DNA]</scope>
    <source>
        <strain evidence="2 3">DSM 25521</strain>
    </source>
</reference>
<proteinExistence type="predicted"/>
<dbReference type="OrthoDB" id="9800206at2"/>
<keyword evidence="3" id="KW-1185">Reference proteome</keyword>
<name>A0A2T4ZIK5_9HYPH</name>
<protein>
    <submittedName>
        <fullName evidence="2">Uncharacterized protein</fullName>
    </submittedName>
</protein>
<dbReference type="AlphaFoldDB" id="A0A2T4ZIK5"/>
<evidence type="ECO:0000313" key="2">
    <source>
        <dbReference type="EMBL" id="PTM61810.1"/>
    </source>
</evidence>
<feature type="region of interest" description="Disordered" evidence="1">
    <location>
        <begin position="33"/>
        <end position="63"/>
    </location>
</feature>